<dbReference type="Proteomes" id="UP001497623">
    <property type="component" value="Unassembled WGS sequence"/>
</dbReference>
<dbReference type="EMBL" id="CAXKWB010031036">
    <property type="protein sequence ID" value="CAL4139014.1"/>
    <property type="molecule type" value="Genomic_DNA"/>
</dbReference>
<reference evidence="1 2" key="1">
    <citation type="submission" date="2024-05" db="EMBL/GenBank/DDBJ databases">
        <authorList>
            <person name="Wallberg A."/>
        </authorList>
    </citation>
    <scope>NUCLEOTIDE SEQUENCE [LARGE SCALE GENOMIC DNA]</scope>
</reference>
<sequence length="136" mass="15346">LSNMESTYHSAIIIIKNNSLWTAVSATVFCDKNDQCMIMFVKAVQKIVCTRITSLCLAPGIRFVIICLKSFPVLKKREHILSGHSIFMLGNKAMFTDNLISPPPPPATYYFVLIFYPLNSSMCINLNMATFNVKFQ</sequence>
<protein>
    <submittedName>
        <fullName evidence="1">Uncharacterized protein</fullName>
    </submittedName>
</protein>
<keyword evidence="2" id="KW-1185">Reference proteome</keyword>
<name>A0AAV2RSX5_MEGNR</name>
<proteinExistence type="predicted"/>
<evidence type="ECO:0000313" key="1">
    <source>
        <dbReference type="EMBL" id="CAL4139014.1"/>
    </source>
</evidence>
<accession>A0AAV2RSX5</accession>
<dbReference type="AlphaFoldDB" id="A0AAV2RSX5"/>
<comment type="caution">
    <text evidence="1">The sequence shown here is derived from an EMBL/GenBank/DDBJ whole genome shotgun (WGS) entry which is preliminary data.</text>
</comment>
<feature type="non-terminal residue" evidence="1">
    <location>
        <position position="1"/>
    </location>
</feature>
<evidence type="ECO:0000313" key="2">
    <source>
        <dbReference type="Proteomes" id="UP001497623"/>
    </source>
</evidence>
<gene>
    <name evidence="1" type="ORF">MNOR_LOCUS28312</name>
</gene>
<organism evidence="1 2">
    <name type="scientific">Meganyctiphanes norvegica</name>
    <name type="common">Northern krill</name>
    <name type="synonym">Thysanopoda norvegica</name>
    <dbReference type="NCBI Taxonomy" id="48144"/>
    <lineage>
        <taxon>Eukaryota</taxon>
        <taxon>Metazoa</taxon>
        <taxon>Ecdysozoa</taxon>
        <taxon>Arthropoda</taxon>
        <taxon>Crustacea</taxon>
        <taxon>Multicrustacea</taxon>
        <taxon>Malacostraca</taxon>
        <taxon>Eumalacostraca</taxon>
        <taxon>Eucarida</taxon>
        <taxon>Euphausiacea</taxon>
        <taxon>Euphausiidae</taxon>
        <taxon>Meganyctiphanes</taxon>
    </lineage>
</organism>